<proteinExistence type="predicted"/>
<reference evidence="1 2" key="1">
    <citation type="submission" date="2021-09" db="EMBL/GenBank/DDBJ databases">
        <title>Whole genome sequence of Nocardioides sp. GBK3QG-3.</title>
        <authorList>
            <person name="Tuo L."/>
        </authorList>
    </citation>
    <scope>NUCLEOTIDE SEQUENCE [LARGE SCALE GENOMIC DNA]</scope>
    <source>
        <strain evidence="1 2">GBK3QG-3</strain>
    </source>
</reference>
<keyword evidence="2" id="KW-1185">Reference proteome</keyword>
<sequence length="93" mass="10300">MAFTPPKGPKLLPDGREVVGTIQASYVVGVTPKYFPTLAEKHGLTRFASKNPRGVPAYFWLVEEVQALRAKRDNLVADVEPGEFIEAPFERDA</sequence>
<gene>
    <name evidence="1" type="ORF">K8U61_05010</name>
</gene>
<protein>
    <submittedName>
        <fullName evidence="1">Uncharacterized protein</fullName>
    </submittedName>
</protein>
<evidence type="ECO:0000313" key="1">
    <source>
        <dbReference type="EMBL" id="MBZ5737513.1"/>
    </source>
</evidence>
<comment type="caution">
    <text evidence="1">The sequence shown here is derived from an EMBL/GenBank/DDBJ whole genome shotgun (WGS) entry which is preliminary data.</text>
</comment>
<name>A0ABS7U961_9ACTN</name>
<evidence type="ECO:0000313" key="2">
    <source>
        <dbReference type="Proteomes" id="UP000780875"/>
    </source>
</evidence>
<dbReference type="Proteomes" id="UP000780875">
    <property type="component" value="Unassembled WGS sequence"/>
</dbReference>
<dbReference type="EMBL" id="JAIQZJ010000001">
    <property type="protein sequence ID" value="MBZ5737513.1"/>
    <property type="molecule type" value="Genomic_DNA"/>
</dbReference>
<organism evidence="1 2">
    <name type="scientific">Nocardioides mangrovi</name>
    <dbReference type="NCBI Taxonomy" id="2874580"/>
    <lineage>
        <taxon>Bacteria</taxon>
        <taxon>Bacillati</taxon>
        <taxon>Actinomycetota</taxon>
        <taxon>Actinomycetes</taxon>
        <taxon>Propionibacteriales</taxon>
        <taxon>Nocardioidaceae</taxon>
        <taxon>Nocardioides</taxon>
    </lineage>
</organism>
<accession>A0ABS7U961</accession>
<dbReference type="RefSeq" id="WP_224121862.1">
    <property type="nucleotide sequence ID" value="NZ_JAIQZJ010000001.1"/>
</dbReference>